<organism evidence="1 2">
    <name type="scientific">Collybia nuda</name>
    <dbReference type="NCBI Taxonomy" id="64659"/>
    <lineage>
        <taxon>Eukaryota</taxon>
        <taxon>Fungi</taxon>
        <taxon>Dikarya</taxon>
        <taxon>Basidiomycota</taxon>
        <taxon>Agaricomycotina</taxon>
        <taxon>Agaricomycetes</taxon>
        <taxon>Agaricomycetidae</taxon>
        <taxon>Agaricales</taxon>
        <taxon>Tricholomatineae</taxon>
        <taxon>Clitocybaceae</taxon>
        <taxon>Collybia</taxon>
    </lineage>
</organism>
<dbReference type="AlphaFoldDB" id="A0A9P5YH80"/>
<sequence>MADSNALASKASQCLDLVRRHTRTISQPSVEPSGDLPPSVLITQYLERATQTMAQPQPSMTDVFDARAITDPMWGSELTSTYLTRFPNMELCCENVDPVPLQRFINEWSL</sequence>
<reference evidence="1" key="1">
    <citation type="submission" date="2020-11" db="EMBL/GenBank/DDBJ databases">
        <authorList>
            <consortium name="DOE Joint Genome Institute"/>
            <person name="Ahrendt S."/>
            <person name="Riley R."/>
            <person name="Andreopoulos W."/>
            <person name="Labutti K."/>
            <person name="Pangilinan J."/>
            <person name="Ruiz-Duenas F.J."/>
            <person name="Barrasa J.M."/>
            <person name="Sanchez-Garcia M."/>
            <person name="Camarero S."/>
            <person name="Miyauchi S."/>
            <person name="Serrano A."/>
            <person name="Linde D."/>
            <person name="Babiker R."/>
            <person name="Drula E."/>
            <person name="Ayuso-Fernandez I."/>
            <person name="Pacheco R."/>
            <person name="Padilla G."/>
            <person name="Ferreira P."/>
            <person name="Barriuso J."/>
            <person name="Kellner H."/>
            <person name="Castanera R."/>
            <person name="Alfaro M."/>
            <person name="Ramirez L."/>
            <person name="Pisabarro A.G."/>
            <person name="Kuo A."/>
            <person name="Tritt A."/>
            <person name="Lipzen A."/>
            <person name="He G."/>
            <person name="Yan M."/>
            <person name="Ng V."/>
            <person name="Cullen D."/>
            <person name="Martin F."/>
            <person name="Rosso M.-N."/>
            <person name="Henrissat B."/>
            <person name="Hibbett D."/>
            <person name="Martinez A.T."/>
            <person name="Grigoriev I.V."/>
        </authorList>
    </citation>
    <scope>NUCLEOTIDE SEQUENCE</scope>
    <source>
        <strain evidence="1">CBS 247.69</strain>
    </source>
</reference>
<dbReference type="Proteomes" id="UP000807353">
    <property type="component" value="Unassembled WGS sequence"/>
</dbReference>
<protein>
    <submittedName>
        <fullName evidence="1">Uncharacterized protein</fullName>
    </submittedName>
</protein>
<gene>
    <name evidence="1" type="ORF">BDZ94DRAFT_1244791</name>
</gene>
<evidence type="ECO:0000313" key="2">
    <source>
        <dbReference type="Proteomes" id="UP000807353"/>
    </source>
</evidence>
<dbReference type="OrthoDB" id="3364175at2759"/>
<name>A0A9P5YH80_9AGAR</name>
<comment type="caution">
    <text evidence="1">The sequence shown here is derived from an EMBL/GenBank/DDBJ whole genome shotgun (WGS) entry which is preliminary data.</text>
</comment>
<keyword evidence="2" id="KW-1185">Reference proteome</keyword>
<dbReference type="EMBL" id="MU150231">
    <property type="protein sequence ID" value="KAF9468868.1"/>
    <property type="molecule type" value="Genomic_DNA"/>
</dbReference>
<accession>A0A9P5YH80</accession>
<proteinExistence type="predicted"/>
<evidence type="ECO:0000313" key="1">
    <source>
        <dbReference type="EMBL" id="KAF9468868.1"/>
    </source>
</evidence>